<dbReference type="AlphaFoldDB" id="A0AAD6USY9"/>
<dbReference type="Proteomes" id="UP001219525">
    <property type="component" value="Unassembled WGS sequence"/>
</dbReference>
<feature type="compositionally biased region" description="Acidic residues" evidence="1">
    <location>
        <begin position="361"/>
        <end position="372"/>
    </location>
</feature>
<evidence type="ECO:0000313" key="3">
    <source>
        <dbReference type="Proteomes" id="UP001219525"/>
    </source>
</evidence>
<dbReference type="EMBL" id="JARJCW010000167">
    <property type="protein sequence ID" value="KAJ7189763.1"/>
    <property type="molecule type" value="Genomic_DNA"/>
</dbReference>
<accession>A0AAD6USY9</accession>
<feature type="region of interest" description="Disordered" evidence="1">
    <location>
        <begin position="1"/>
        <end position="56"/>
    </location>
</feature>
<protein>
    <submittedName>
        <fullName evidence="2">Uncharacterized protein</fullName>
    </submittedName>
</protein>
<proteinExistence type="predicted"/>
<comment type="caution">
    <text evidence="2">The sequence shown here is derived from an EMBL/GenBank/DDBJ whole genome shotgun (WGS) entry which is preliminary data.</text>
</comment>
<feature type="compositionally biased region" description="Low complexity" evidence="1">
    <location>
        <begin position="331"/>
        <end position="346"/>
    </location>
</feature>
<keyword evidence="3" id="KW-1185">Reference proteome</keyword>
<gene>
    <name evidence="2" type="ORF">GGX14DRAFT_580448</name>
</gene>
<sequence length="372" mass="40463">MTSFSGDAFAERMKAAAAQRESYTTPVHTARKRTRHDLSSAAPSEDERDEIPVNPLSILNTSRSATRNTATAVKSFAKKQKLRGEQLTQLDSFLNDTPTVREGKIFTLLLSLQNDVGNIIVAAPAFSVSPELKTNIQSYTHAVLLSPKLAQYRGDLPVQHVMNILKKHRFDMPPGIENNPADMHKITSAIQDAFTQCRSSCKKKLFASVRVMRANESGAKVPFDLEPAQHQNLFALAQALVDGTKCRITNSLCGRIALMRDVYLQNSGAAFWTDLDRALGVMRTVANGNEDARDAMFEELILADKALHGAVDITYQVTNDVQQEVDDLIDAASADAASTPTSSSNDGPRLSEVANGSGDPPEGDNGVEDDMS</sequence>
<name>A0AAD6USY9_9AGAR</name>
<reference evidence="2" key="1">
    <citation type="submission" date="2023-03" db="EMBL/GenBank/DDBJ databases">
        <title>Massive genome expansion in bonnet fungi (Mycena s.s.) driven by repeated elements and novel gene families across ecological guilds.</title>
        <authorList>
            <consortium name="Lawrence Berkeley National Laboratory"/>
            <person name="Harder C.B."/>
            <person name="Miyauchi S."/>
            <person name="Viragh M."/>
            <person name="Kuo A."/>
            <person name="Thoen E."/>
            <person name="Andreopoulos B."/>
            <person name="Lu D."/>
            <person name="Skrede I."/>
            <person name="Drula E."/>
            <person name="Henrissat B."/>
            <person name="Morin E."/>
            <person name="Kohler A."/>
            <person name="Barry K."/>
            <person name="LaButti K."/>
            <person name="Morin E."/>
            <person name="Salamov A."/>
            <person name="Lipzen A."/>
            <person name="Mereny Z."/>
            <person name="Hegedus B."/>
            <person name="Baldrian P."/>
            <person name="Stursova M."/>
            <person name="Weitz H."/>
            <person name="Taylor A."/>
            <person name="Grigoriev I.V."/>
            <person name="Nagy L.G."/>
            <person name="Martin F."/>
            <person name="Kauserud H."/>
        </authorList>
    </citation>
    <scope>NUCLEOTIDE SEQUENCE</scope>
    <source>
        <strain evidence="2">9144</strain>
    </source>
</reference>
<feature type="region of interest" description="Disordered" evidence="1">
    <location>
        <begin position="331"/>
        <end position="372"/>
    </location>
</feature>
<organism evidence="2 3">
    <name type="scientific">Mycena pura</name>
    <dbReference type="NCBI Taxonomy" id="153505"/>
    <lineage>
        <taxon>Eukaryota</taxon>
        <taxon>Fungi</taxon>
        <taxon>Dikarya</taxon>
        <taxon>Basidiomycota</taxon>
        <taxon>Agaricomycotina</taxon>
        <taxon>Agaricomycetes</taxon>
        <taxon>Agaricomycetidae</taxon>
        <taxon>Agaricales</taxon>
        <taxon>Marasmiineae</taxon>
        <taxon>Mycenaceae</taxon>
        <taxon>Mycena</taxon>
    </lineage>
</organism>
<evidence type="ECO:0000313" key="2">
    <source>
        <dbReference type="EMBL" id="KAJ7189763.1"/>
    </source>
</evidence>
<evidence type="ECO:0000256" key="1">
    <source>
        <dbReference type="SAM" id="MobiDB-lite"/>
    </source>
</evidence>